<comment type="caution">
    <text evidence="1">The sequence shown here is derived from an EMBL/GenBank/DDBJ whole genome shotgun (WGS) entry which is preliminary data.</text>
</comment>
<protein>
    <submittedName>
        <fullName evidence="1">Uncharacterized protein</fullName>
    </submittedName>
</protein>
<evidence type="ECO:0000313" key="1">
    <source>
        <dbReference type="EMBL" id="CAK0849461.1"/>
    </source>
</evidence>
<dbReference type="EMBL" id="CAUYUJ010015061">
    <property type="protein sequence ID" value="CAK0849461.1"/>
    <property type="molecule type" value="Genomic_DNA"/>
</dbReference>
<dbReference type="Proteomes" id="UP001189429">
    <property type="component" value="Unassembled WGS sequence"/>
</dbReference>
<sequence length="116" mass="13344">MVRHAAVQRHPPFHGQDFPLRAVARARYVGVLVAAQRPDAEPAPWQRREKVWHPELGEVIVKHGFADTQWLRTHSSWWPRDEPHFNREAGVSSHPLTINDESAKLIRHQLGSPRCA</sequence>
<evidence type="ECO:0000313" key="2">
    <source>
        <dbReference type="Proteomes" id="UP001189429"/>
    </source>
</evidence>
<organism evidence="1 2">
    <name type="scientific">Prorocentrum cordatum</name>
    <dbReference type="NCBI Taxonomy" id="2364126"/>
    <lineage>
        <taxon>Eukaryota</taxon>
        <taxon>Sar</taxon>
        <taxon>Alveolata</taxon>
        <taxon>Dinophyceae</taxon>
        <taxon>Prorocentrales</taxon>
        <taxon>Prorocentraceae</taxon>
        <taxon>Prorocentrum</taxon>
    </lineage>
</organism>
<proteinExistence type="predicted"/>
<accession>A0ABN9TW34</accession>
<reference evidence="1" key="1">
    <citation type="submission" date="2023-10" db="EMBL/GenBank/DDBJ databases">
        <authorList>
            <person name="Chen Y."/>
            <person name="Shah S."/>
            <person name="Dougan E. K."/>
            <person name="Thang M."/>
            <person name="Chan C."/>
        </authorList>
    </citation>
    <scope>NUCLEOTIDE SEQUENCE [LARGE SCALE GENOMIC DNA]</scope>
</reference>
<gene>
    <name evidence="1" type="ORF">PCOR1329_LOCUS42141</name>
</gene>
<keyword evidence="2" id="KW-1185">Reference proteome</keyword>
<name>A0ABN9TW34_9DINO</name>